<evidence type="ECO:0000313" key="3">
    <source>
        <dbReference type="Proteomes" id="UP000240429"/>
    </source>
</evidence>
<feature type="compositionally biased region" description="Polar residues" evidence="1">
    <location>
        <begin position="98"/>
        <end position="108"/>
    </location>
</feature>
<organism evidence="2 3">
    <name type="scientific">Streptomyces dioscori</name>
    <dbReference type="NCBI Taxonomy" id="2109333"/>
    <lineage>
        <taxon>Bacteria</taxon>
        <taxon>Bacillati</taxon>
        <taxon>Actinomycetota</taxon>
        <taxon>Actinomycetes</taxon>
        <taxon>Kitasatosporales</taxon>
        <taxon>Streptomycetaceae</taxon>
        <taxon>Streptomyces</taxon>
        <taxon>Streptomyces aurantiacus group</taxon>
    </lineage>
</organism>
<dbReference type="AlphaFoldDB" id="A0A2P8QAI7"/>
<sequence>MTHDAKTLPAPDRPTSAAKQLASLTAALTEDLDAGVWVPGPLERSLAARVLTACAGDGQITPVVLRETLWEGSLVLTYTADGRLARLLAQLVEVTSRTTADSGPSMSAASRLLERTARG</sequence>
<gene>
    <name evidence="2" type="ORF">C6Y14_12055</name>
</gene>
<protein>
    <submittedName>
        <fullName evidence="2">Uncharacterized protein</fullName>
    </submittedName>
</protein>
<accession>A0A2P8QAI7</accession>
<evidence type="ECO:0000313" key="2">
    <source>
        <dbReference type="EMBL" id="PSM43255.1"/>
    </source>
</evidence>
<evidence type="ECO:0000256" key="1">
    <source>
        <dbReference type="SAM" id="MobiDB-lite"/>
    </source>
</evidence>
<proteinExistence type="predicted"/>
<comment type="caution">
    <text evidence="2">The sequence shown here is derived from an EMBL/GenBank/DDBJ whole genome shotgun (WGS) entry which is preliminary data.</text>
</comment>
<dbReference type="OrthoDB" id="4232587at2"/>
<reference evidence="2 3" key="1">
    <citation type="submission" date="2018-03" db="EMBL/GenBank/DDBJ databases">
        <title>Streptomyces dioscori sp. nov., a novel endophytic actinobacterium isolated from bulbil of Dioscorea bulbifera L.</title>
        <authorList>
            <person name="Zhikuan W."/>
        </authorList>
    </citation>
    <scope>NUCLEOTIDE SEQUENCE [LARGE SCALE GENOMIC DNA]</scope>
    <source>
        <strain evidence="2 3">A217</strain>
    </source>
</reference>
<keyword evidence="3" id="KW-1185">Reference proteome</keyword>
<feature type="region of interest" description="Disordered" evidence="1">
    <location>
        <begin position="98"/>
        <end position="119"/>
    </location>
</feature>
<dbReference type="RefSeq" id="WP_107016936.1">
    <property type="nucleotide sequence ID" value="NZ_KZ679041.1"/>
</dbReference>
<dbReference type="EMBL" id="PYBJ01000007">
    <property type="protein sequence ID" value="PSM43255.1"/>
    <property type="molecule type" value="Genomic_DNA"/>
</dbReference>
<name>A0A2P8QAI7_9ACTN</name>
<dbReference type="Proteomes" id="UP000240429">
    <property type="component" value="Unassembled WGS sequence"/>
</dbReference>